<keyword evidence="1" id="KW-0862">Zinc</keyword>
<dbReference type="InterPro" id="IPR007527">
    <property type="entry name" value="Znf_SWIM"/>
</dbReference>
<evidence type="ECO:0000256" key="1">
    <source>
        <dbReference type="PROSITE-ProRule" id="PRU00325"/>
    </source>
</evidence>
<dbReference type="EMBL" id="AP012057">
    <property type="protein sequence ID" value="BAN03267.1"/>
    <property type="molecule type" value="Genomic_DNA"/>
</dbReference>
<evidence type="ECO:0000259" key="3">
    <source>
        <dbReference type="PROSITE" id="PS50966"/>
    </source>
</evidence>
<proteinExistence type="predicted"/>
<organism evidence="4 5">
    <name type="scientific">Ilumatobacter coccineus (strain NBRC 103263 / KCTC 29153 / YM16-304)</name>
    <dbReference type="NCBI Taxonomy" id="1313172"/>
    <lineage>
        <taxon>Bacteria</taxon>
        <taxon>Bacillati</taxon>
        <taxon>Actinomycetota</taxon>
        <taxon>Acidimicrobiia</taxon>
        <taxon>Acidimicrobiales</taxon>
        <taxon>Ilumatobacteraceae</taxon>
        <taxon>Ilumatobacter</taxon>
    </lineage>
</organism>
<dbReference type="AlphaFoldDB" id="A0A6C7E974"/>
<feature type="compositionally biased region" description="Low complexity" evidence="2">
    <location>
        <begin position="117"/>
        <end position="143"/>
    </location>
</feature>
<gene>
    <name evidence="4" type="ORF">YM304_29530</name>
</gene>
<feature type="compositionally biased region" description="Acidic residues" evidence="2">
    <location>
        <begin position="148"/>
        <end position="165"/>
    </location>
</feature>
<dbReference type="KEGG" id="aym:YM304_29530"/>
<evidence type="ECO:0000313" key="4">
    <source>
        <dbReference type="EMBL" id="BAN03267.1"/>
    </source>
</evidence>
<dbReference type="GO" id="GO:0008270">
    <property type="term" value="F:zinc ion binding"/>
    <property type="evidence" value="ECO:0007669"/>
    <property type="project" value="UniProtKB-KW"/>
</dbReference>
<accession>A0A6C7E974</accession>
<evidence type="ECO:0000313" key="5">
    <source>
        <dbReference type="Proteomes" id="UP000011863"/>
    </source>
</evidence>
<dbReference type="OrthoDB" id="9816340at2"/>
<keyword evidence="1" id="KW-0479">Metal-binding</keyword>
<sequence>MVGGVSARWSVEQVESVAPNPAAITNAQPLSTPNRWAGLGADDRVVWGSCKGSGAEPYDTAVDHVSVGFRCTCPSRKTPCKHALALLLMWAHGQVPDGVPTAKVEAWIGRRLAKQQAADAPADARAPDGEAAGSEPDVDSTSGADGGSIDDDAPLPEPPPSDEERDAARDERIARMMAGLTELDRWLDDRIRTGLADPALARYATWDHLAARLVDAQAGSLANRIRRLAGLVGASADWHDDVLAELGILHLLSQAGRRIGQLPNSLADAVATTVGWQVRQADVLGGVPDTDDWVVAGRSDVREDRIEVRRHWLRGTTSGRWALLLSFAAYQQSLDTSLEVGTSLRADLHRYPGPALRALVGLRHGEPVVARPPTQSVAQACDEIGRMIVAEPWLERVPTTVTAALARSGDRWLLTDHEASVPLLDSPRRVQAGSGLATLLAVTGGRPAELTIEWTPHGVTPLSLHLPDRTIDIGPRADSSFVGAA</sequence>
<keyword evidence="1" id="KW-0863">Zinc-finger</keyword>
<reference evidence="4 5" key="1">
    <citation type="journal article" date="2013" name="Int. J. Syst. Evol. Microbiol.">
        <title>Ilumatobacter nonamiense sp. nov. and Ilumatobacter coccineum sp. nov., isolated from seashore sand.</title>
        <authorList>
            <person name="Matsumoto A."/>
            <person name="Kasai H."/>
            <person name="Matsuo Y."/>
            <person name="Shizuri Y."/>
            <person name="Ichikawa N."/>
            <person name="Fujita N."/>
            <person name="Omura S."/>
            <person name="Takahashi Y."/>
        </authorList>
    </citation>
    <scope>NUCLEOTIDE SEQUENCE [LARGE SCALE GENOMIC DNA]</scope>
    <source>
        <strain evidence="5">NBRC 103263 / KCTC 29153 / YM16-304</strain>
    </source>
</reference>
<evidence type="ECO:0000256" key="2">
    <source>
        <dbReference type="SAM" id="MobiDB-lite"/>
    </source>
</evidence>
<name>A0A6C7E974_ILUCY</name>
<feature type="domain" description="SWIM-type" evidence="3">
    <location>
        <begin position="58"/>
        <end position="91"/>
    </location>
</feature>
<protein>
    <recommendedName>
        <fullName evidence="3">SWIM-type domain-containing protein</fullName>
    </recommendedName>
</protein>
<dbReference type="PROSITE" id="PS50966">
    <property type="entry name" value="ZF_SWIM"/>
    <property type="match status" value="1"/>
</dbReference>
<keyword evidence="5" id="KW-1185">Reference proteome</keyword>
<feature type="region of interest" description="Disordered" evidence="2">
    <location>
        <begin position="117"/>
        <end position="167"/>
    </location>
</feature>
<dbReference type="Proteomes" id="UP000011863">
    <property type="component" value="Chromosome"/>
</dbReference>
<dbReference type="Pfam" id="PF04434">
    <property type="entry name" value="SWIM"/>
    <property type="match status" value="1"/>
</dbReference>